<sequence>MVSFSVSQKLICRRDDATTFYLESKNLLTSFTRLIGPKKFNRSDQIGRLGSKKTTGLLRRRSPEDTGPSRTCHSKTYRPISIVFLNQREKNPRRENINCSMEGVGKFLDSVGTFFTGGDNLPWCEPDIIAGCEREVAEAGNEEQKNESLMRLAWALVHSRQPDDVNRGIGMIEASLENSNSPLQTKEKIYLLAVAYYRTGNYAKSRHLVDRCLEIQPDWRQAQNLSKVVEDKISRDGLIGMGLVAGAFGVAGLAIGGIVAAATSSKRKSSENK</sequence>
<keyword evidence="9 11" id="KW-0472">Membrane</keyword>
<name>A0AAD5ZFQ3_9POAL</name>
<dbReference type="GO" id="GO:0005741">
    <property type="term" value="C:mitochondrial outer membrane"/>
    <property type="evidence" value="ECO:0007669"/>
    <property type="project" value="UniProtKB-SubCell"/>
</dbReference>
<dbReference type="Proteomes" id="UP001210211">
    <property type="component" value="Unassembled WGS sequence"/>
</dbReference>
<keyword evidence="6" id="KW-1000">Mitochondrion outer membrane</keyword>
<evidence type="ECO:0000256" key="3">
    <source>
        <dbReference type="ARBA" id="ARBA00008937"/>
    </source>
</evidence>
<evidence type="ECO:0008006" key="14">
    <source>
        <dbReference type="Google" id="ProtNLM"/>
    </source>
</evidence>
<dbReference type="InterPro" id="IPR016543">
    <property type="entry name" value="Fis1"/>
</dbReference>
<dbReference type="FunFam" id="1.25.40.10:FF:000167">
    <property type="entry name" value="Mitochondrial fission 1 protein"/>
    <property type="match status" value="1"/>
</dbReference>
<comment type="similarity">
    <text evidence="3">Belongs to the FIS1 family.</text>
</comment>
<dbReference type="AlphaFoldDB" id="A0AAD5ZFQ3"/>
<proteinExistence type="inferred from homology"/>
<dbReference type="GO" id="GO:0000266">
    <property type="term" value="P:mitochondrial fission"/>
    <property type="evidence" value="ECO:0007669"/>
    <property type="project" value="InterPro"/>
</dbReference>
<keyword evidence="5 11" id="KW-0812">Transmembrane</keyword>
<gene>
    <name evidence="12" type="ORF">LUZ61_000816</name>
</gene>
<accession>A0AAD5ZFQ3</accession>
<keyword evidence="4" id="KW-0962">Peroxisome biogenesis</keyword>
<protein>
    <recommendedName>
        <fullName evidence="14">Mitochondrial fission 1 protein</fullName>
    </recommendedName>
</protein>
<evidence type="ECO:0000256" key="7">
    <source>
        <dbReference type="ARBA" id="ARBA00022989"/>
    </source>
</evidence>
<dbReference type="PANTHER" id="PTHR13247:SF2">
    <property type="entry name" value="MITOCHONDRIAL FISSION 1 PROTEIN"/>
    <property type="match status" value="1"/>
</dbReference>
<dbReference type="Gene3D" id="1.25.40.10">
    <property type="entry name" value="Tetratricopeptide repeat domain"/>
    <property type="match status" value="1"/>
</dbReference>
<dbReference type="SUPFAM" id="SSF48452">
    <property type="entry name" value="TPR-like"/>
    <property type="match status" value="1"/>
</dbReference>
<dbReference type="PANTHER" id="PTHR13247">
    <property type="entry name" value="TETRATRICOPEPTIDE REPEAT PROTEIN 11 TPR REPEAT PROTEIN 11"/>
    <property type="match status" value="1"/>
</dbReference>
<evidence type="ECO:0000256" key="11">
    <source>
        <dbReference type="SAM" id="Phobius"/>
    </source>
</evidence>
<keyword evidence="7 11" id="KW-1133">Transmembrane helix</keyword>
<evidence type="ECO:0000256" key="10">
    <source>
        <dbReference type="SAM" id="MobiDB-lite"/>
    </source>
</evidence>
<evidence type="ECO:0000256" key="6">
    <source>
        <dbReference type="ARBA" id="ARBA00022787"/>
    </source>
</evidence>
<evidence type="ECO:0000256" key="4">
    <source>
        <dbReference type="ARBA" id="ARBA00022593"/>
    </source>
</evidence>
<evidence type="ECO:0000313" key="13">
    <source>
        <dbReference type="Proteomes" id="UP001210211"/>
    </source>
</evidence>
<evidence type="ECO:0000256" key="8">
    <source>
        <dbReference type="ARBA" id="ARBA00023128"/>
    </source>
</evidence>
<keyword evidence="8" id="KW-0496">Mitochondrion</keyword>
<dbReference type="GO" id="GO:0016559">
    <property type="term" value="P:peroxisome fission"/>
    <property type="evidence" value="ECO:0007669"/>
    <property type="project" value="UniProtKB-ARBA"/>
</dbReference>
<reference evidence="12 13" key="1">
    <citation type="journal article" date="2022" name="Cell">
        <title>Repeat-based holocentromeres influence genome architecture and karyotype evolution.</title>
        <authorList>
            <person name="Hofstatter P.G."/>
            <person name="Thangavel G."/>
            <person name="Lux T."/>
            <person name="Neumann P."/>
            <person name="Vondrak T."/>
            <person name="Novak P."/>
            <person name="Zhang M."/>
            <person name="Costa L."/>
            <person name="Castellani M."/>
            <person name="Scott A."/>
            <person name="Toegelov H."/>
            <person name="Fuchs J."/>
            <person name="Mata-Sucre Y."/>
            <person name="Dias Y."/>
            <person name="Vanzela A.L.L."/>
            <person name="Huettel B."/>
            <person name="Almeida C.C.S."/>
            <person name="Simkova H."/>
            <person name="Souza G."/>
            <person name="Pedrosa-Harand A."/>
            <person name="Macas J."/>
            <person name="Mayer K.F.X."/>
            <person name="Houben A."/>
            <person name="Marques A."/>
        </authorList>
    </citation>
    <scope>NUCLEOTIDE SEQUENCE [LARGE SCALE GENOMIC DNA]</scope>
    <source>
        <strain evidence="12">RhyTen1mFocal</strain>
    </source>
</reference>
<feature type="transmembrane region" description="Helical" evidence="11">
    <location>
        <begin position="238"/>
        <end position="263"/>
    </location>
</feature>
<dbReference type="Pfam" id="PF14852">
    <property type="entry name" value="Fis1_TPR_N"/>
    <property type="match status" value="1"/>
</dbReference>
<dbReference type="EMBL" id="JAMRDG010000001">
    <property type="protein sequence ID" value="KAJ3697111.1"/>
    <property type="molecule type" value="Genomic_DNA"/>
</dbReference>
<comment type="caution">
    <text evidence="12">The sequence shown here is derived from an EMBL/GenBank/DDBJ whole genome shotgun (WGS) entry which is preliminary data.</text>
</comment>
<evidence type="ECO:0000256" key="5">
    <source>
        <dbReference type="ARBA" id="ARBA00022692"/>
    </source>
</evidence>
<dbReference type="CDD" id="cd12212">
    <property type="entry name" value="Fis1"/>
    <property type="match status" value="1"/>
</dbReference>
<organism evidence="12 13">
    <name type="scientific">Rhynchospora tenuis</name>
    <dbReference type="NCBI Taxonomy" id="198213"/>
    <lineage>
        <taxon>Eukaryota</taxon>
        <taxon>Viridiplantae</taxon>
        <taxon>Streptophyta</taxon>
        <taxon>Embryophyta</taxon>
        <taxon>Tracheophyta</taxon>
        <taxon>Spermatophyta</taxon>
        <taxon>Magnoliopsida</taxon>
        <taxon>Liliopsida</taxon>
        <taxon>Poales</taxon>
        <taxon>Cyperaceae</taxon>
        <taxon>Cyperoideae</taxon>
        <taxon>Rhynchosporeae</taxon>
        <taxon>Rhynchospora</taxon>
    </lineage>
</organism>
<dbReference type="InterPro" id="IPR028061">
    <property type="entry name" value="Fis1_TPR_C"/>
</dbReference>
<evidence type="ECO:0000256" key="1">
    <source>
        <dbReference type="ARBA" id="ARBA00004549"/>
    </source>
</evidence>
<feature type="region of interest" description="Disordered" evidence="10">
    <location>
        <begin position="51"/>
        <end position="72"/>
    </location>
</feature>
<evidence type="ECO:0000256" key="2">
    <source>
        <dbReference type="ARBA" id="ARBA00004572"/>
    </source>
</evidence>
<dbReference type="InterPro" id="IPR011990">
    <property type="entry name" value="TPR-like_helical_dom_sf"/>
</dbReference>
<evidence type="ECO:0000313" key="12">
    <source>
        <dbReference type="EMBL" id="KAJ3697111.1"/>
    </source>
</evidence>
<comment type="subcellular location">
    <subcellularLocation>
        <location evidence="2">Mitochondrion outer membrane</location>
        <topology evidence="2">Single-pass membrane protein</topology>
    </subcellularLocation>
    <subcellularLocation>
        <location evidence="1">Peroxisome membrane</location>
        <topology evidence="1">Single-pass membrane protein</topology>
    </subcellularLocation>
</comment>
<evidence type="ECO:0000256" key="9">
    <source>
        <dbReference type="ARBA" id="ARBA00023136"/>
    </source>
</evidence>
<dbReference type="InterPro" id="IPR033745">
    <property type="entry name" value="Fis1_cytosol"/>
</dbReference>
<keyword evidence="13" id="KW-1185">Reference proteome</keyword>
<dbReference type="InterPro" id="IPR028058">
    <property type="entry name" value="Fis1_TPR_N"/>
</dbReference>
<dbReference type="GO" id="GO:0005778">
    <property type="term" value="C:peroxisomal membrane"/>
    <property type="evidence" value="ECO:0007669"/>
    <property type="project" value="UniProtKB-SubCell"/>
</dbReference>
<dbReference type="Pfam" id="PF14853">
    <property type="entry name" value="Fis1_TPR_C"/>
    <property type="match status" value="1"/>
</dbReference>
<dbReference type="GO" id="GO:0000422">
    <property type="term" value="P:autophagy of mitochondrion"/>
    <property type="evidence" value="ECO:0007669"/>
    <property type="project" value="TreeGrafter"/>
</dbReference>